<evidence type="ECO:0000259" key="7">
    <source>
        <dbReference type="SMART" id="SM00235"/>
    </source>
</evidence>
<dbReference type="InterPro" id="IPR034033">
    <property type="entry name" value="Serralysin-like"/>
</dbReference>
<gene>
    <name evidence="8" type="ORF">PH603_11520</name>
</gene>
<dbReference type="GO" id="GO:0008237">
    <property type="term" value="F:metallopeptidase activity"/>
    <property type="evidence" value="ECO:0007669"/>
    <property type="project" value="InterPro"/>
</dbReference>
<feature type="compositionally biased region" description="Gly residues" evidence="6">
    <location>
        <begin position="340"/>
        <end position="349"/>
    </location>
</feature>
<dbReference type="GO" id="GO:0005509">
    <property type="term" value="F:calcium ion binding"/>
    <property type="evidence" value="ECO:0007669"/>
    <property type="project" value="InterPro"/>
</dbReference>
<dbReference type="EMBL" id="CP116805">
    <property type="protein sequence ID" value="WCL53164.1"/>
    <property type="molecule type" value="Genomic_DNA"/>
</dbReference>
<keyword evidence="5" id="KW-0677">Repeat</keyword>
<comment type="similarity">
    <text evidence="3">Belongs to the peptidase M10B family.</text>
</comment>
<dbReference type="InterPro" id="IPR013858">
    <property type="entry name" value="Peptidase_M10B_C"/>
</dbReference>
<dbReference type="InterPro" id="IPR011049">
    <property type="entry name" value="Serralysin-like_metalloprot_C"/>
</dbReference>
<dbReference type="KEGG" id="gso:PH603_11520"/>
<comment type="cofactor">
    <cofactor evidence="1">
        <name>Ca(2+)</name>
        <dbReference type="ChEBI" id="CHEBI:29108"/>
    </cofactor>
</comment>
<dbReference type="InterPro" id="IPR050557">
    <property type="entry name" value="RTX_toxin/Mannuronan_C5-epim"/>
</dbReference>
<organism evidence="8 9">
    <name type="scientific">Gimibacter soli</name>
    <dbReference type="NCBI Taxonomy" id="3024400"/>
    <lineage>
        <taxon>Bacteria</taxon>
        <taxon>Pseudomonadati</taxon>
        <taxon>Pseudomonadota</taxon>
        <taxon>Alphaproteobacteria</taxon>
        <taxon>Kordiimonadales</taxon>
        <taxon>Temperatibacteraceae</taxon>
        <taxon>Gimibacter</taxon>
    </lineage>
</organism>
<keyword evidence="9" id="KW-1185">Reference proteome</keyword>
<sequence>MPDTSISSRPFVESVGLSGDPLVNGLLYGVRYSTDANGAVDISFSIPGASSTFATSFNLGYGASDSEVNSGWHPVTASQADVLRQALDDIERYTNASFTEVSDTGTLAGTIRMAWTDYVDDETLAWAYYPTSAPVAGDIWLISGTLSESDAYFETTIYHELGHALGLKHPHEAEGKFPVLAAGYDGNDYTVMSYNVSARYSEALWTDLEPDGYMYLDIMALQALYGTDTVTTGRADTYNFDLSERHLTTIWDAGGIDTLSVTNGPDDVTISLIPGTWSDIGTVVTYSSRSTNYRENETVFIAPDTWIEKASGASGNDTLIGNKQANTLLGNAGDDTLRGGHSGDTLSGGDGDDRILGQQGFDRMYGDAGDDFLSGIWGADLLDGGAGDDRLIGGPGRDTIIGGTGHDTMTGGSEADTYIFADNSGGDRITDFDTSRDILDFSGLTGGFASEAAARAAMTQDSWGLVIDLGGGDWVRLVGLTSADANDVIVVV</sequence>
<dbReference type="AlphaFoldDB" id="A0AAE9XL37"/>
<evidence type="ECO:0000313" key="9">
    <source>
        <dbReference type="Proteomes" id="UP001217500"/>
    </source>
</evidence>
<dbReference type="SUPFAM" id="SSF55486">
    <property type="entry name" value="Metalloproteases ('zincins'), catalytic domain"/>
    <property type="match status" value="1"/>
</dbReference>
<evidence type="ECO:0000313" key="8">
    <source>
        <dbReference type="EMBL" id="WCL53164.1"/>
    </source>
</evidence>
<reference evidence="8" key="1">
    <citation type="submission" date="2023-01" db="EMBL/GenBank/DDBJ databases">
        <title>The genome sequence of Kordiimonadaceae bacterium 6D33.</title>
        <authorList>
            <person name="Liu Y."/>
        </authorList>
    </citation>
    <scope>NUCLEOTIDE SEQUENCE</scope>
    <source>
        <strain evidence="8">6D33</strain>
    </source>
</reference>
<evidence type="ECO:0000256" key="2">
    <source>
        <dbReference type="ARBA" id="ARBA00004613"/>
    </source>
</evidence>
<dbReference type="Gene3D" id="2.150.10.10">
    <property type="entry name" value="Serralysin-like metalloprotease, C-terminal"/>
    <property type="match status" value="2"/>
</dbReference>
<keyword evidence="4" id="KW-0964">Secreted</keyword>
<dbReference type="PANTHER" id="PTHR38340:SF1">
    <property type="entry name" value="S-LAYER PROTEIN"/>
    <property type="match status" value="1"/>
</dbReference>
<name>A0AAE9XL37_9PROT</name>
<evidence type="ECO:0000256" key="1">
    <source>
        <dbReference type="ARBA" id="ARBA00001913"/>
    </source>
</evidence>
<evidence type="ECO:0000256" key="6">
    <source>
        <dbReference type="SAM" id="MobiDB-lite"/>
    </source>
</evidence>
<dbReference type="Proteomes" id="UP001217500">
    <property type="component" value="Chromosome"/>
</dbReference>
<accession>A0AAE9XL37</accession>
<dbReference type="PROSITE" id="PS00330">
    <property type="entry name" value="HEMOLYSIN_CALCIUM"/>
    <property type="match status" value="3"/>
</dbReference>
<dbReference type="Pfam" id="PF08548">
    <property type="entry name" value="Peptidase_M10_C"/>
    <property type="match status" value="1"/>
</dbReference>
<dbReference type="RefSeq" id="WP_289502676.1">
    <property type="nucleotide sequence ID" value="NZ_CP116805.1"/>
</dbReference>
<evidence type="ECO:0000256" key="4">
    <source>
        <dbReference type="ARBA" id="ARBA00022525"/>
    </source>
</evidence>
<dbReference type="GO" id="GO:0006508">
    <property type="term" value="P:proteolysis"/>
    <property type="evidence" value="ECO:0007669"/>
    <property type="project" value="InterPro"/>
</dbReference>
<protein>
    <submittedName>
        <fullName evidence="8">M10 family metallopeptidase C-terminal domain-containing protein</fullName>
    </submittedName>
</protein>
<feature type="region of interest" description="Disordered" evidence="6">
    <location>
        <begin position="331"/>
        <end position="353"/>
    </location>
</feature>
<dbReference type="InterPro" id="IPR006026">
    <property type="entry name" value="Peptidase_Metallo"/>
</dbReference>
<comment type="subcellular location">
    <subcellularLocation>
        <location evidence="2">Secreted</location>
    </subcellularLocation>
</comment>
<dbReference type="Pfam" id="PF00353">
    <property type="entry name" value="HemolysinCabind"/>
    <property type="match status" value="3"/>
</dbReference>
<dbReference type="SUPFAM" id="SSF51120">
    <property type="entry name" value="beta-Roll"/>
    <property type="match status" value="2"/>
</dbReference>
<dbReference type="CDD" id="cd04277">
    <property type="entry name" value="ZnMc_serralysin_like"/>
    <property type="match status" value="1"/>
</dbReference>
<dbReference type="Gene3D" id="3.40.390.10">
    <property type="entry name" value="Collagenase (Catalytic Domain)"/>
    <property type="match status" value="1"/>
</dbReference>
<dbReference type="GO" id="GO:0005615">
    <property type="term" value="C:extracellular space"/>
    <property type="evidence" value="ECO:0007669"/>
    <property type="project" value="InterPro"/>
</dbReference>
<evidence type="ECO:0000256" key="5">
    <source>
        <dbReference type="ARBA" id="ARBA00022737"/>
    </source>
</evidence>
<dbReference type="SMART" id="SM00235">
    <property type="entry name" value="ZnMc"/>
    <property type="match status" value="1"/>
</dbReference>
<dbReference type="GO" id="GO:0008270">
    <property type="term" value="F:zinc ion binding"/>
    <property type="evidence" value="ECO:0007669"/>
    <property type="project" value="InterPro"/>
</dbReference>
<proteinExistence type="inferred from homology"/>
<dbReference type="PANTHER" id="PTHR38340">
    <property type="entry name" value="S-LAYER PROTEIN"/>
    <property type="match status" value="1"/>
</dbReference>
<dbReference type="InterPro" id="IPR001343">
    <property type="entry name" value="Hemolysn_Ca-bd"/>
</dbReference>
<feature type="domain" description="Peptidase metallopeptidase" evidence="7">
    <location>
        <begin position="42"/>
        <end position="210"/>
    </location>
</feature>
<dbReference type="InterPro" id="IPR024079">
    <property type="entry name" value="MetalloPept_cat_dom_sf"/>
</dbReference>
<dbReference type="InterPro" id="IPR018511">
    <property type="entry name" value="Hemolysin-typ_Ca-bd_CS"/>
</dbReference>
<evidence type="ECO:0000256" key="3">
    <source>
        <dbReference type="ARBA" id="ARBA00009490"/>
    </source>
</evidence>
<dbReference type="PRINTS" id="PR00313">
    <property type="entry name" value="CABNDNGRPT"/>
</dbReference>